<comment type="caution">
    <text evidence="1">The sequence shown here is derived from an EMBL/GenBank/DDBJ whole genome shotgun (WGS) entry which is preliminary data.</text>
</comment>
<evidence type="ECO:0000313" key="1">
    <source>
        <dbReference type="EMBL" id="MDG0794285.1"/>
    </source>
</evidence>
<dbReference type="EMBL" id="JAPDHZ010000006">
    <property type="protein sequence ID" value="MDG0794285.1"/>
    <property type="molecule type" value="Genomic_DNA"/>
</dbReference>
<protein>
    <submittedName>
        <fullName evidence="1">Uncharacterized protein</fullName>
    </submittedName>
</protein>
<proteinExistence type="predicted"/>
<keyword evidence="2" id="KW-1185">Reference proteome</keyword>
<organism evidence="1 2">
    <name type="scientific">Cohnella ginsengisoli</name>
    <dbReference type="NCBI Taxonomy" id="425004"/>
    <lineage>
        <taxon>Bacteria</taxon>
        <taxon>Bacillati</taxon>
        <taxon>Bacillota</taxon>
        <taxon>Bacilli</taxon>
        <taxon>Bacillales</taxon>
        <taxon>Paenibacillaceae</taxon>
        <taxon>Cohnella</taxon>
    </lineage>
</organism>
<dbReference type="AlphaFoldDB" id="A0A9X4QQZ1"/>
<name>A0A9X4QQZ1_9BACL</name>
<reference evidence="1 2" key="1">
    <citation type="submission" date="2022-10" db="EMBL/GenBank/DDBJ databases">
        <title>Comparative genomic analysis of Cohnella hashimotonis sp. nov., isolated from the International Space Station.</title>
        <authorList>
            <person name="Simpson A."/>
            <person name="Venkateswaran K."/>
        </authorList>
    </citation>
    <scope>NUCLEOTIDE SEQUENCE [LARGE SCALE GENOMIC DNA]</scope>
    <source>
        <strain evidence="1 2">DSM 18997</strain>
    </source>
</reference>
<dbReference type="RefSeq" id="WP_277568040.1">
    <property type="nucleotide sequence ID" value="NZ_JAPDHZ010000006.1"/>
</dbReference>
<gene>
    <name evidence="1" type="ORF">OMP38_28190</name>
</gene>
<dbReference type="Proteomes" id="UP001153387">
    <property type="component" value="Unassembled WGS sequence"/>
</dbReference>
<evidence type="ECO:0000313" key="2">
    <source>
        <dbReference type="Proteomes" id="UP001153387"/>
    </source>
</evidence>
<sequence length="69" mass="7324">MKYAGMICSGIIRPSKTSRYSKPDIRVFLRCSVKAVIEQSTMSSATVANVTSALFLSPVSTPPASIISA</sequence>
<accession>A0A9X4QQZ1</accession>